<dbReference type="Gene3D" id="3.40.50.720">
    <property type="entry name" value="NAD(P)-binding Rossmann-like Domain"/>
    <property type="match status" value="1"/>
</dbReference>
<dbReference type="InterPro" id="IPR013332">
    <property type="entry name" value="KPR_N"/>
</dbReference>
<dbReference type="PANTHER" id="PTHR21708:SF30">
    <property type="entry name" value="2-DEHYDROPANTOATE 2-REDUCTASE-RELATED"/>
    <property type="match status" value="1"/>
</dbReference>
<dbReference type="InterPro" id="IPR036291">
    <property type="entry name" value="NAD(P)-bd_dom_sf"/>
</dbReference>
<dbReference type="Proteomes" id="UP001160390">
    <property type="component" value="Unassembled WGS sequence"/>
</dbReference>
<dbReference type="AlphaFoldDB" id="A0AA35PTF9"/>
<dbReference type="Pfam" id="PF08546">
    <property type="entry name" value="ApbA_C"/>
    <property type="match status" value="1"/>
</dbReference>
<dbReference type="EMBL" id="CABFNP030000521">
    <property type="protein sequence ID" value="CAI6037578.1"/>
    <property type="molecule type" value="Genomic_DNA"/>
</dbReference>
<dbReference type="EC" id="1.1.1.169" evidence="4"/>
<keyword evidence="3 4" id="KW-0560">Oxidoreductase</keyword>
<sequence length="343" mass="37445">MDTQSAKSNILVVGFGGIGTITAYNLEAGRLAAVTGVLRSNYGLVTEHGFKIWSCDHGDIPCWKPTNIVRQVPDTQSGLTAPYDYIVVIAPAVTDSHTVIVLIQNGLNIEKPVIQAFPNNVVISGISRMSSAEVSPGRIFHQDHDILIIGAFRNSNLEVEKEVQAAKHFTMLYNASGKASGRYAEDVAFMRWRKLCYNASYNSLCAITGLDTSKLRLAETPVTELLLPAMMEIMNIAQAAGVTLAPDQVNISLAADPIDGYFRPSMQQDIEKGNFMEIETIVGEPVREAQRLGVPAPTLTFIYSLLKTLQIKMKMEKGMIELPPMKNYAAGGMLVKIKSEIAP</sequence>
<gene>
    <name evidence="7" type="ORF">CCHLO57077_00015983</name>
</gene>
<evidence type="ECO:0000313" key="8">
    <source>
        <dbReference type="Proteomes" id="UP001160390"/>
    </source>
</evidence>
<dbReference type="PANTHER" id="PTHR21708">
    <property type="entry name" value="PROBABLE 2-DEHYDROPANTOATE 2-REDUCTASE"/>
    <property type="match status" value="1"/>
</dbReference>
<dbReference type="GO" id="GO:0015940">
    <property type="term" value="P:pantothenate biosynthetic process"/>
    <property type="evidence" value="ECO:0007669"/>
    <property type="project" value="InterPro"/>
</dbReference>
<organism evidence="7 8">
    <name type="scientific">Clonostachys chloroleuca</name>
    <dbReference type="NCBI Taxonomy" id="1926264"/>
    <lineage>
        <taxon>Eukaryota</taxon>
        <taxon>Fungi</taxon>
        <taxon>Dikarya</taxon>
        <taxon>Ascomycota</taxon>
        <taxon>Pezizomycotina</taxon>
        <taxon>Sordariomycetes</taxon>
        <taxon>Hypocreomycetidae</taxon>
        <taxon>Hypocreales</taxon>
        <taxon>Bionectriaceae</taxon>
        <taxon>Clonostachys</taxon>
    </lineage>
</organism>
<dbReference type="GO" id="GO:0005737">
    <property type="term" value="C:cytoplasm"/>
    <property type="evidence" value="ECO:0007669"/>
    <property type="project" value="TreeGrafter"/>
</dbReference>
<dbReference type="InterPro" id="IPR013328">
    <property type="entry name" value="6PGD_dom2"/>
</dbReference>
<feature type="domain" description="Ketopantoate reductase N-terminal" evidence="5">
    <location>
        <begin position="10"/>
        <end position="153"/>
    </location>
</feature>
<dbReference type="InterPro" id="IPR051402">
    <property type="entry name" value="KPR-Related"/>
</dbReference>
<comment type="similarity">
    <text evidence="1 4">Belongs to the ketopantoate reductase family.</text>
</comment>
<keyword evidence="2 4" id="KW-0521">NADP</keyword>
<dbReference type="GO" id="GO:0008677">
    <property type="term" value="F:2-dehydropantoate 2-reductase activity"/>
    <property type="evidence" value="ECO:0007669"/>
    <property type="project" value="UniProtKB-EC"/>
</dbReference>
<dbReference type="SUPFAM" id="SSF48179">
    <property type="entry name" value="6-phosphogluconate dehydrogenase C-terminal domain-like"/>
    <property type="match status" value="1"/>
</dbReference>
<evidence type="ECO:0000256" key="4">
    <source>
        <dbReference type="RuleBase" id="RU362068"/>
    </source>
</evidence>
<comment type="function">
    <text evidence="4">Catalyzes the NADPH-dependent reduction of ketopantoate into pantoic acid.</text>
</comment>
<evidence type="ECO:0000313" key="7">
    <source>
        <dbReference type="EMBL" id="CAI6037578.1"/>
    </source>
</evidence>
<dbReference type="InterPro" id="IPR013752">
    <property type="entry name" value="KPA_reductase"/>
</dbReference>
<evidence type="ECO:0000256" key="3">
    <source>
        <dbReference type="ARBA" id="ARBA00023002"/>
    </source>
</evidence>
<evidence type="ECO:0000259" key="5">
    <source>
        <dbReference type="Pfam" id="PF02558"/>
    </source>
</evidence>
<accession>A0AA35PTF9</accession>
<feature type="domain" description="Ketopantoate reductase C-terminal" evidence="6">
    <location>
        <begin position="190"/>
        <end position="310"/>
    </location>
</feature>
<evidence type="ECO:0000256" key="1">
    <source>
        <dbReference type="ARBA" id="ARBA00007870"/>
    </source>
</evidence>
<protein>
    <recommendedName>
        <fullName evidence="4">2-dehydropantoate 2-reductase</fullName>
        <ecNumber evidence="4">1.1.1.169</ecNumber>
    </recommendedName>
    <alternativeName>
        <fullName evidence="4">Ketopantoate reductase</fullName>
    </alternativeName>
</protein>
<dbReference type="InterPro" id="IPR003710">
    <property type="entry name" value="ApbA"/>
</dbReference>
<proteinExistence type="inferred from homology"/>
<dbReference type="Gene3D" id="1.10.1040.10">
    <property type="entry name" value="N-(1-d-carboxylethyl)-l-norvaline Dehydrogenase, domain 2"/>
    <property type="match status" value="1"/>
</dbReference>
<comment type="catalytic activity">
    <reaction evidence="4">
        <text>(R)-pantoate + NADP(+) = 2-dehydropantoate + NADPH + H(+)</text>
        <dbReference type="Rhea" id="RHEA:16233"/>
        <dbReference type="ChEBI" id="CHEBI:11561"/>
        <dbReference type="ChEBI" id="CHEBI:15378"/>
        <dbReference type="ChEBI" id="CHEBI:15980"/>
        <dbReference type="ChEBI" id="CHEBI:57783"/>
        <dbReference type="ChEBI" id="CHEBI:58349"/>
        <dbReference type="EC" id="1.1.1.169"/>
    </reaction>
</comment>
<dbReference type="InterPro" id="IPR008927">
    <property type="entry name" value="6-PGluconate_DH-like_C_sf"/>
</dbReference>
<dbReference type="SUPFAM" id="SSF51735">
    <property type="entry name" value="NAD(P)-binding Rossmann-fold domains"/>
    <property type="match status" value="1"/>
</dbReference>
<reference evidence="7" key="1">
    <citation type="submission" date="2023-01" db="EMBL/GenBank/DDBJ databases">
        <authorList>
            <person name="Piombo E."/>
        </authorList>
    </citation>
    <scope>NUCLEOTIDE SEQUENCE</scope>
</reference>
<comment type="caution">
    <text evidence="7">The sequence shown here is derived from an EMBL/GenBank/DDBJ whole genome shotgun (WGS) entry which is preliminary data.</text>
</comment>
<dbReference type="FunFam" id="1.10.1040.10:FF:000017">
    <property type="entry name" value="2-dehydropantoate 2-reductase"/>
    <property type="match status" value="1"/>
</dbReference>
<dbReference type="NCBIfam" id="TIGR00745">
    <property type="entry name" value="apbA_panE"/>
    <property type="match status" value="1"/>
</dbReference>
<evidence type="ECO:0000259" key="6">
    <source>
        <dbReference type="Pfam" id="PF08546"/>
    </source>
</evidence>
<keyword evidence="8" id="KW-1185">Reference proteome</keyword>
<dbReference type="Pfam" id="PF02558">
    <property type="entry name" value="ApbA"/>
    <property type="match status" value="1"/>
</dbReference>
<name>A0AA35PTF9_9HYPO</name>
<evidence type="ECO:0000256" key="2">
    <source>
        <dbReference type="ARBA" id="ARBA00022857"/>
    </source>
</evidence>